<dbReference type="Proteomes" id="UP001328107">
    <property type="component" value="Unassembled WGS sequence"/>
</dbReference>
<feature type="non-terminal residue" evidence="1">
    <location>
        <position position="1"/>
    </location>
</feature>
<name>A0AAN4Z669_9BILA</name>
<gene>
    <name evidence="1" type="ORF">PMAYCL1PPCAC_03446</name>
</gene>
<evidence type="ECO:0000313" key="2">
    <source>
        <dbReference type="Proteomes" id="UP001328107"/>
    </source>
</evidence>
<reference evidence="2" key="1">
    <citation type="submission" date="2022-10" db="EMBL/GenBank/DDBJ databases">
        <title>Genome assembly of Pristionchus species.</title>
        <authorList>
            <person name="Yoshida K."/>
            <person name="Sommer R.J."/>
        </authorList>
    </citation>
    <scope>NUCLEOTIDE SEQUENCE [LARGE SCALE GENOMIC DNA]</scope>
    <source>
        <strain evidence="2">RS5460</strain>
    </source>
</reference>
<dbReference type="PANTHER" id="PTHR34311:SF5">
    <property type="entry name" value="SECRETED PROTEIN"/>
    <property type="match status" value="1"/>
</dbReference>
<dbReference type="PANTHER" id="PTHR34311">
    <property type="entry name" value="PROTEIN CBG21698-RELATED"/>
    <property type="match status" value="1"/>
</dbReference>
<comment type="caution">
    <text evidence="1">The sequence shown here is derived from an EMBL/GenBank/DDBJ whole genome shotgun (WGS) entry which is preliminary data.</text>
</comment>
<sequence>PKNCESARLNKCLTDVFGDGELGLNISPDPAVLQSIMKDYTILNNWFLQQWGRDDGIDTIVKNCNALTNFFHCLGGPVCFSMKSMLTDHDVSKEDAYAVRGVFGEYNFNCGAGLGTMLTGNIQCIQSAIASSQDYLKGCTDTYLNNVKHDEPKACNYANQLALCYMTPFHLSTCRSEQDTDTWWACNSQKEFVNQQFGQCYNDMTCKVSEKPLSAHLEQHHTRNADGSHTLRLPDRVEKTAEKGVKLVKGREFTIRF</sequence>
<dbReference type="AlphaFoldDB" id="A0AAN4Z669"/>
<accession>A0AAN4Z669</accession>
<evidence type="ECO:0000313" key="1">
    <source>
        <dbReference type="EMBL" id="GMR33251.1"/>
    </source>
</evidence>
<dbReference type="EMBL" id="BTRK01000001">
    <property type="protein sequence ID" value="GMR33251.1"/>
    <property type="molecule type" value="Genomic_DNA"/>
</dbReference>
<keyword evidence="2" id="KW-1185">Reference proteome</keyword>
<organism evidence="1 2">
    <name type="scientific">Pristionchus mayeri</name>
    <dbReference type="NCBI Taxonomy" id="1317129"/>
    <lineage>
        <taxon>Eukaryota</taxon>
        <taxon>Metazoa</taxon>
        <taxon>Ecdysozoa</taxon>
        <taxon>Nematoda</taxon>
        <taxon>Chromadorea</taxon>
        <taxon>Rhabditida</taxon>
        <taxon>Rhabditina</taxon>
        <taxon>Diplogasteromorpha</taxon>
        <taxon>Diplogasteroidea</taxon>
        <taxon>Neodiplogasteridae</taxon>
        <taxon>Pristionchus</taxon>
    </lineage>
</organism>
<protein>
    <submittedName>
        <fullName evidence="1">Uncharacterized protein</fullName>
    </submittedName>
</protein>
<proteinExistence type="predicted"/>